<dbReference type="AlphaFoldDB" id="A0A0E9SKL7"/>
<name>A0A0E9SKL7_ANGAN</name>
<accession>A0A0E9SKL7</accession>
<dbReference type="EMBL" id="GBXM01066825">
    <property type="protein sequence ID" value="JAH41752.1"/>
    <property type="molecule type" value="Transcribed_RNA"/>
</dbReference>
<reference evidence="1" key="2">
    <citation type="journal article" date="2015" name="Fish Shellfish Immunol.">
        <title>Early steps in the European eel (Anguilla anguilla)-Vibrio vulnificus interaction in the gills: Role of the RtxA13 toxin.</title>
        <authorList>
            <person name="Callol A."/>
            <person name="Pajuelo D."/>
            <person name="Ebbesson L."/>
            <person name="Teles M."/>
            <person name="MacKenzie S."/>
            <person name="Amaro C."/>
        </authorList>
    </citation>
    <scope>NUCLEOTIDE SEQUENCE</scope>
</reference>
<organism evidence="1">
    <name type="scientific">Anguilla anguilla</name>
    <name type="common">European freshwater eel</name>
    <name type="synonym">Muraena anguilla</name>
    <dbReference type="NCBI Taxonomy" id="7936"/>
    <lineage>
        <taxon>Eukaryota</taxon>
        <taxon>Metazoa</taxon>
        <taxon>Chordata</taxon>
        <taxon>Craniata</taxon>
        <taxon>Vertebrata</taxon>
        <taxon>Euteleostomi</taxon>
        <taxon>Actinopterygii</taxon>
        <taxon>Neopterygii</taxon>
        <taxon>Teleostei</taxon>
        <taxon>Anguilliformes</taxon>
        <taxon>Anguillidae</taxon>
        <taxon>Anguilla</taxon>
    </lineage>
</organism>
<protein>
    <submittedName>
        <fullName evidence="1">Uncharacterized protein</fullName>
    </submittedName>
</protein>
<dbReference type="EMBL" id="GBXM01062858">
    <property type="protein sequence ID" value="JAH45719.1"/>
    <property type="molecule type" value="Transcribed_RNA"/>
</dbReference>
<reference evidence="1" key="1">
    <citation type="submission" date="2014-11" db="EMBL/GenBank/DDBJ databases">
        <authorList>
            <person name="Amaro Gonzalez C."/>
        </authorList>
    </citation>
    <scope>NUCLEOTIDE SEQUENCE</scope>
</reference>
<sequence length="28" mass="3189">MHAPGANSNRNLHEFTGNIRYVYLITAQ</sequence>
<proteinExistence type="predicted"/>
<evidence type="ECO:0000313" key="1">
    <source>
        <dbReference type="EMBL" id="JAH41752.1"/>
    </source>
</evidence>